<dbReference type="RefSeq" id="WP_338224634.1">
    <property type="nucleotide sequence ID" value="NZ_BTPD01000007.1"/>
</dbReference>
<comment type="caution">
    <text evidence="10">The sequence shown here is derived from an EMBL/GenBank/DDBJ whole genome shotgun (WGS) entry which is preliminary data.</text>
</comment>
<sequence>MKIILIAAVASNQVIGKDNQLIWKLSSDLKRFKNLTSGHYILMGRKTFESLGKPLPNRTHLIVTRNPEFHAPEGHYSFPNLEEAVVFCNKLEVEKLFIIGGGEIYKQALSFCDTLEITEVHAYPEGDTFFPTIDPKDWEETERENFTADERNEFPYSFVTYEKKAKP</sequence>
<evidence type="ECO:0000256" key="6">
    <source>
        <dbReference type="ARBA" id="ARBA00023002"/>
    </source>
</evidence>
<evidence type="ECO:0000256" key="1">
    <source>
        <dbReference type="ARBA" id="ARBA00004903"/>
    </source>
</evidence>
<dbReference type="PANTHER" id="PTHR48069">
    <property type="entry name" value="DIHYDROFOLATE REDUCTASE"/>
    <property type="match status" value="1"/>
</dbReference>
<gene>
    <name evidence="10" type="ORF">Aconfl_25630</name>
</gene>
<comment type="pathway">
    <text evidence="1 8">Cofactor biosynthesis; tetrahydrofolate biosynthesis; 5,6,7,8-tetrahydrofolate from 7,8-dihydrofolate: step 1/1.</text>
</comment>
<keyword evidence="6 8" id="KW-0560">Oxidoreductase</keyword>
<dbReference type="PRINTS" id="PR00070">
    <property type="entry name" value="DHFR"/>
</dbReference>
<accession>A0ABQ6PRR0</accession>
<evidence type="ECO:0000256" key="4">
    <source>
        <dbReference type="ARBA" id="ARBA00022563"/>
    </source>
</evidence>
<dbReference type="SUPFAM" id="SSF53597">
    <property type="entry name" value="Dihydrofolate reductase-like"/>
    <property type="match status" value="1"/>
</dbReference>
<comment type="function">
    <text evidence="7 8">Key enzyme in folate metabolism. Catalyzes an essential reaction for de novo glycine and purine synthesis, and for DNA precursor synthesis.</text>
</comment>
<dbReference type="EC" id="1.5.1.3" evidence="3 8"/>
<evidence type="ECO:0000256" key="8">
    <source>
        <dbReference type="PIRNR" id="PIRNR000194"/>
    </source>
</evidence>
<dbReference type="CDD" id="cd00209">
    <property type="entry name" value="DHFR"/>
    <property type="match status" value="1"/>
</dbReference>
<organism evidence="10 11">
    <name type="scientific">Algoriphagus confluentis</name>
    <dbReference type="NCBI Taxonomy" id="1697556"/>
    <lineage>
        <taxon>Bacteria</taxon>
        <taxon>Pseudomonadati</taxon>
        <taxon>Bacteroidota</taxon>
        <taxon>Cytophagia</taxon>
        <taxon>Cytophagales</taxon>
        <taxon>Cyclobacteriaceae</taxon>
        <taxon>Algoriphagus</taxon>
    </lineage>
</organism>
<dbReference type="PIRSF" id="PIRSF000194">
    <property type="entry name" value="DHFR"/>
    <property type="match status" value="1"/>
</dbReference>
<evidence type="ECO:0000256" key="2">
    <source>
        <dbReference type="ARBA" id="ARBA00009539"/>
    </source>
</evidence>
<dbReference type="PROSITE" id="PS51330">
    <property type="entry name" value="DHFR_2"/>
    <property type="match status" value="1"/>
</dbReference>
<feature type="domain" description="DHFR" evidence="9">
    <location>
        <begin position="2"/>
        <end position="163"/>
    </location>
</feature>
<keyword evidence="11" id="KW-1185">Reference proteome</keyword>
<keyword evidence="4 8" id="KW-0554">One-carbon metabolism</keyword>
<name>A0ABQ6PRR0_9BACT</name>
<protein>
    <recommendedName>
        <fullName evidence="3 8">Dihydrofolate reductase</fullName>
        <ecNumber evidence="3 8">1.5.1.3</ecNumber>
    </recommendedName>
</protein>
<dbReference type="EMBL" id="BTPD01000007">
    <property type="protein sequence ID" value="GMQ29920.1"/>
    <property type="molecule type" value="Genomic_DNA"/>
</dbReference>
<dbReference type="Pfam" id="PF00186">
    <property type="entry name" value="DHFR_1"/>
    <property type="match status" value="1"/>
</dbReference>
<proteinExistence type="inferred from homology"/>
<evidence type="ECO:0000256" key="7">
    <source>
        <dbReference type="ARBA" id="ARBA00025067"/>
    </source>
</evidence>
<comment type="catalytic activity">
    <reaction evidence="8">
        <text>(6S)-5,6,7,8-tetrahydrofolate + NADP(+) = 7,8-dihydrofolate + NADPH + H(+)</text>
        <dbReference type="Rhea" id="RHEA:15009"/>
        <dbReference type="ChEBI" id="CHEBI:15378"/>
        <dbReference type="ChEBI" id="CHEBI:57451"/>
        <dbReference type="ChEBI" id="CHEBI:57453"/>
        <dbReference type="ChEBI" id="CHEBI:57783"/>
        <dbReference type="ChEBI" id="CHEBI:58349"/>
        <dbReference type="EC" id="1.5.1.3"/>
    </reaction>
</comment>
<keyword evidence="5 8" id="KW-0521">NADP</keyword>
<evidence type="ECO:0000256" key="3">
    <source>
        <dbReference type="ARBA" id="ARBA00012856"/>
    </source>
</evidence>
<comment type="similarity">
    <text evidence="2 8">Belongs to the dihydrofolate reductase family.</text>
</comment>
<dbReference type="PANTHER" id="PTHR48069:SF3">
    <property type="entry name" value="DIHYDROFOLATE REDUCTASE"/>
    <property type="match status" value="1"/>
</dbReference>
<evidence type="ECO:0000313" key="10">
    <source>
        <dbReference type="EMBL" id="GMQ29920.1"/>
    </source>
</evidence>
<evidence type="ECO:0000313" key="11">
    <source>
        <dbReference type="Proteomes" id="UP001338309"/>
    </source>
</evidence>
<dbReference type="Proteomes" id="UP001338309">
    <property type="component" value="Unassembled WGS sequence"/>
</dbReference>
<dbReference type="InterPro" id="IPR012259">
    <property type="entry name" value="DHFR"/>
</dbReference>
<reference evidence="10 11" key="1">
    <citation type="submission" date="2023-08" db="EMBL/GenBank/DDBJ databases">
        <title>Draft genome sequence of Algoriphagus confluentis.</title>
        <authorList>
            <person name="Takatani N."/>
            <person name="Hosokawa M."/>
            <person name="Sawabe T."/>
        </authorList>
    </citation>
    <scope>NUCLEOTIDE SEQUENCE [LARGE SCALE GENOMIC DNA]</scope>
    <source>
        <strain evidence="10 11">NBRC 111222</strain>
    </source>
</reference>
<dbReference type="InterPro" id="IPR024072">
    <property type="entry name" value="DHFR-like_dom_sf"/>
</dbReference>
<dbReference type="Gene3D" id="3.40.430.10">
    <property type="entry name" value="Dihydrofolate Reductase, subunit A"/>
    <property type="match status" value="1"/>
</dbReference>
<evidence type="ECO:0000256" key="5">
    <source>
        <dbReference type="ARBA" id="ARBA00022857"/>
    </source>
</evidence>
<evidence type="ECO:0000259" key="9">
    <source>
        <dbReference type="PROSITE" id="PS51330"/>
    </source>
</evidence>
<dbReference type="InterPro" id="IPR001796">
    <property type="entry name" value="DHFR_dom"/>
</dbReference>